<dbReference type="PANTHER" id="PTHR11237">
    <property type="entry name" value="COENZYME Q10 BIOSYNTHESIS PROTEIN 7"/>
    <property type="match status" value="1"/>
</dbReference>
<dbReference type="Proteomes" id="UP000650467">
    <property type="component" value="Unassembled WGS sequence"/>
</dbReference>
<dbReference type="InterPro" id="IPR011566">
    <property type="entry name" value="Ubq_synth_Coq7"/>
</dbReference>
<sequence length="398" mass="39746">MHSAARHFARNAADGLQLLAPVTQAGTQVALARGALTTALSGASGAPCLSAAPQIAAGPPADTRQPQTAAASGAAGAHPESRSPAASTDSSGASTSAAYSFRLHHHHQHVARRHFHASSPGHAAHTPHPGAAAQGPPGGHEASHESAHDDEYGHTSHEYGHESNSQEQGGQLDRDRALQRVLRSSNAAELAAVHFFSGAAAVLPRARPDAAFFAEQEQGAAEEVRRLLPRYRVRPSLAQGPLSLASFALGAAAAAAPPGLRLAIAGAVGDALTEHYNEQLRQLNDAGAAAQAPDVRRALRSLRDLPRAPEGAPPAPDLVSVIQEGVAAATAAAPPLPGGDGSAGPAAAAAAAAGAAAARGPTVLAGVAKALRELGLEGGVGAVVKAGARVALDVAAKV</sequence>
<dbReference type="PANTHER" id="PTHR11237:SF4">
    <property type="entry name" value="5-DEMETHOXYUBIQUINONE HYDROXYLASE, MITOCHONDRIAL"/>
    <property type="match status" value="1"/>
</dbReference>
<name>A0A835T063_CHLIN</name>
<feature type="region of interest" description="Disordered" evidence="1">
    <location>
        <begin position="105"/>
        <end position="174"/>
    </location>
</feature>
<evidence type="ECO:0000313" key="3">
    <source>
        <dbReference type="Proteomes" id="UP000650467"/>
    </source>
</evidence>
<evidence type="ECO:0008006" key="4">
    <source>
        <dbReference type="Google" id="ProtNLM"/>
    </source>
</evidence>
<evidence type="ECO:0000256" key="1">
    <source>
        <dbReference type="SAM" id="MobiDB-lite"/>
    </source>
</evidence>
<accession>A0A835T063</accession>
<feature type="compositionally biased region" description="Basic and acidic residues" evidence="1">
    <location>
        <begin position="141"/>
        <end position="161"/>
    </location>
</feature>
<organism evidence="2 3">
    <name type="scientific">Chlamydomonas incerta</name>
    <dbReference type="NCBI Taxonomy" id="51695"/>
    <lineage>
        <taxon>Eukaryota</taxon>
        <taxon>Viridiplantae</taxon>
        <taxon>Chlorophyta</taxon>
        <taxon>core chlorophytes</taxon>
        <taxon>Chlorophyceae</taxon>
        <taxon>CS clade</taxon>
        <taxon>Chlamydomonadales</taxon>
        <taxon>Chlamydomonadaceae</taxon>
        <taxon>Chlamydomonas</taxon>
    </lineage>
</organism>
<dbReference type="EMBL" id="JAEHOC010000030">
    <property type="protein sequence ID" value="KAG2429605.1"/>
    <property type="molecule type" value="Genomic_DNA"/>
</dbReference>
<feature type="compositionally biased region" description="Basic residues" evidence="1">
    <location>
        <begin position="105"/>
        <end position="116"/>
    </location>
</feature>
<feature type="compositionally biased region" description="Low complexity" evidence="1">
    <location>
        <begin position="117"/>
        <end position="135"/>
    </location>
</feature>
<feature type="compositionally biased region" description="Low complexity" evidence="1">
    <location>
        <begin position="69"/>
        <end position="93"/>
    </location>
</feature>
<evidence type="ECO:0000313" key="2">
    <source>
        <dbReference type="EMBL" id="KAG2429605.1"/>
    </source>
</evidence>
<dbReference type="Pfam" id="PF03232">
    <property type="entry name" value="COQ7"/>
    <property type="match status" value="1"/>
</dbReference>
<proteinExistence type="predicted"/>
<dbReference type="GO" id="GO:0008682">
    <property type="term" value="F:3-demethoxyubiquinol 3-hydroxylase activity"/>
    <property type="evidence" value="ECO:0007669"/>
    <property type="project" value="TreeGrafter"/>
</dbReference>
<protein>
    <recommendedName>
        <fullName evidence="4">Ubiquinone biosynthesis protein</fullName>
    </recommendedName>
</protein>
<dbReference type="AlphaFoldDB" id="A0A835T063"/>
<comment type="caution">
    <text evidence="2">The sequence shown here is derived from an EMBL/GenBank/DDBJ whole genome shotgun (WGS) entry which is preliminary data.</text>
</comment>
<gene>
    <name evidence="2" type="ORF">HXX76_010838</name>
</gene>
<dbReference type="GO" id="GO:0005743">
    <property type="term" value="C:mitochondrial inner membrane"/>
    <property type="evidence" value="ECO:0007669"/>
    <property type="project" value="TreeGrafter"/>
</dbReference>
<dbReference type="GO" id="GO:0006744">
    <property type="term" value="P:ubiquinone biosynthetic process"/>
    <property type="evidence" value="ECO:0007669"/>
    <property type="project" value="InterPro"/>
</dbReference>
<reference evidence="2" key="1">
    <citation type="journal article" date="2020" name="bioRxiv">
        <title>Comparative genomics of Chlamydomonas.</title>
        <authorList>
            <person name="Craig R.J."/>
            <person name="Hasan A.R."/>
            <person name="Ness R.W."/>
            <person name="Keightley P.D."/>
        </authorList>
    </citation>
    <scope>NUCLEOTIDE SEQUENCE</scope>
    <source>
        <strain evidence="2">SAG 7.73</strain>
    </source>
</reference>
<keyword evidence="3" id="KW-1185">Reference proteome</keyword>
<feature type="region of interest" description="Disordered" evidence="1">
    <location>
        <begin position="54"/>
        <end position="93"/>
    </location>
</feature>
<dbReference type="OrthoDB" id="275371at2759"/>